<gene>
    <name evidence="2" type="ORF">PR001_g20322</name>
</gene>
<evidence type="ECO:0008006" key="4">
    <source>
        <dbReference type="Google" id="ProtNLM"/>
    </source>
</evidence>
<dbReference type="Proteomes" id="UP000429607">
    <property type="component" value="Unassembled WGS sequence"/>
</dbReference>
<dbReference type="AlphaFoldDB" id="A0A6A3JHW0"/>
<accession>A0A6A3JHW0</accession>
<dbReference type="EMBL" id="QXFV01001989">
    <property type="protein sequence ID" value="KAE8994716.1"/>
    <property type="molecule type" value="Genomic_DNA"/>
</dbReference>
<reference evidence="2 3" key="1">
    <citation type="submission" date="2018-09" db="EMBL/GenBank/DDBJ databases">
        <title>Genomic investigation of the strawberry pathogen Phytophthora fragariae indicates pathogenicity is determined by transcriptional variation in three key races.</title>
        <authorList>
            <person name="Adams T.M."/>
            <person name="Armitage A.D."/>
            <person name="Sobczyk M.K."/>
            <person name="Bates H.J."/>
            <person name="Dunwell J.M."/>
            <person name="Nellist C.F."/>
            <person name="Harrison R.J."/>
        </authorList>
    </citation>
    <scope>NUCLEOTIDE SEQUENCE [LARGE SCALE GENOMIC DNA]</scope>
    <source>
        <strain evidence="2 3">SCRP249</strain>
    </source>
</reference>
<comment type="caution">
    <text evidence="2">The sequence shown here is derived from an EMBL/GenBank/DDBJ whole genome shotgun (WGS) entry which is preliminary data.</text>
</comment>
<feature type="chain" id="PRO_5025639225" description="Secreted protein" evidence="1">
    <location>
        <begin position="18"/>
        <end position="73"/>
    </location>
</feature>
<evidence type="ECO:0000256" key="1">
    <source>
        <dbReference type="SAM" id="SignalP"/>
    </source>
</evidence>
<keyword evidence="1" id="KW-0732">Signal</keyword>
<feature type="signal peptide" evidence="1">
    <location>
        <begin position="1"/>
        <end position="17"/>
    </location>
</feature>
<name>A0A6A3JHW0_9STRA</name>
<protein>
    <recommendedName>
        <fullName evidence="4">Secreted protein</fullName>
    </recommendedName>
</protein>
<proteinExistence type="predicted"/>
<evidence type="ECO:0000313" key="2">
    <source>
        <dbReference type="EMBL" id="KAE8994716.1"/>
    </source>
</evidence>
<sequence>MGGVLLHILSTAASVAAGGEMDAASQLSSDAAWPIGQPNSKCAARCGSQKRSVNAPLDCWFAYAALSVPASTS</sequence>
<organism evidence="2 3">
    <name type="scientific">Phytophthora rubi</name>
    <dbReference type="NCBI Taxonomy" id="129364"/>
    <lineage>
        <taxon>Eukaryota</taxon>
        <taxon>Sar</taxon>
        <taxon>Stramenopiles</taxon>
        <taxon>Oomycota</taxon>
        <taxon>Peronosporomycetes</taxon>
        <taxon>Peronosporales</taxon>
        <taxon>Peronosporaceae</taxon>
        <taxon>Phytophthora</taxon>
    </lineage>
</organism>
<evidence type="ECO:0000313" key="3">
    <source>
        <dbReference type="Proteomes" id="UP000429607"/>
    </source>
</evidence>